<dbReference type="InParanoid" id="E8N201"/>
<keyword evidence="1" id="KW-0812">Transmembrane</keyword>
<gene>
    <name evidence="2" type="ordered locus">ANT_29220</name>
</gene>
<dbReference type="OrthoDB" id="9757976at2"/>
<dbReference type="HOGENOM" id="CLU_1048237_0_0_0"/>
<evidence type="ECO:0000256" key="1">
    <source>
        <dbReference type="SAM" id="Phobius"/>
    </source>
</evidence>
<name>E8N201_ANATU</name>
<proteinExistence type="predicted"/>
<sequence length="265" mass="29763">MPETVAEFSPRLEGERLLRRWWMLVLCAFLGALMAFVYSLRTATEYEVSFSVLTGIDQTTAGELTQYEEDVMFEAVGYILYSPDTLAQIAALAQEQGIALTPADLRDSSSVERRLNEWRVRLHRPHPQEAETLGRLWMQWSWDELQRAYAHALTADGLRRYAESLTACLSRAVTTEPAYGLCGFARLPDLQAELAQTSQRLLEERLASRGLSSSLLLHEVQWETPAPRPVSYRRGWLVLSGLGLGLLAGLILVFALPERKHGVSG</sequence>
<protein>
    <recommendedName>
        <fullName evidence="4">Polysaccharide chain length determinant N-terminal domain-containing protein</fullName>
    </recommendedName>
</protein>
<dbReference type="AlphaFoldDB" id="E8N201"/>
<dbReference type="KEGG" id="atm:ANT_29220"/>
<organism evidence="2 3">
    <name type="scientific">Anaerolinea thermophila (strain DSM 14523 / JCM 11388 / NBRC 100420 / UNI-1)</name>
    <dbReference type="NCBI Taxonomy" id="926569"/>
    <lineage>
        <taxon>Bacteria</taxon>
        <taxon>Bacillati</taxon>
        <taxon>Chloroflexota</taxon>
        <taxon>Anaerolineae</taxon>
        <taxon>Anaerolineales</taxon>
        <taxon>Anaerolineaceae</taxon>
        <taxon>Anaerolinea</taxon>
    </lineage>
</organism>
<keyword evidence="3" id="KW-1185">Reference proteome</keyword>
<feature type="transmembrane region" description="Helical" evidence="1">
    <location>
        <begin position="20"/>
        <end position="40"/>
    </location>
</feature>
<dbReference type="STRING" id="926569.ANT_29220"/>
<evidence type="ECO:0000313" key="3">
    <source>
        <dbReference type="Proteomes" id="UP000008922"/>
    </source>
</evidence>
<evidence type="ECO:0000313" key="2">
    <source>
        <dbReference type="EMBL" id="BAJ64948.1"/>
    </source>
</evidence>
<dbReference type="RefSeq" id="WP_013561292.1">
    <property type="nucleotide sequence ID" value="NC_014960.1"/>
</dbReference>
<accession>E8N201</accession>
<dbReference type="Proteomes" id="UP000008922">
    <property type="component" value="Chromosome"/>
</dbReference>
<dbReference type="EMBL" id="AP012029">
    <property type="protein sequence ID" value="BAJ64948.1"/>
    <property type="molecule type" value="Genomic_DNA"/>
</dbReference>
<evidence type="ECO:0008006" key="4">
    <source>
        <dbReference type="Google" id="ProtNLM"/>
    </source>
</evidence>
<feature type="transmembrane region" description="Helical" evidence="1">
    <location>
        <begin position="236"/>
        <end position="256"/>
    </location>
</feature>
<keyword evidence="1" id="KW-1133">Transmembrane helix</keyword>
<dbReference type="eggNOG" id="COG3206">
    <property type="taxonomic scope" value="Bacteria"/>
</dbReference>
<reference evidence="2 3" key="1">
    <citation type="submission" date="2010-12" db="EMBL/GenBank/DDBJ databases">
        <title>Whole genome sequence of Anaerolinea thermophila UNI-1.</title>
        <authorList>
            <person name="Narita-Yamada S."/>
            <person name="Kishi E."/>
            <person name="Watanabe Y."/>
            <person name="Takasaki K."/>
            <person name="Ankai A."/>
            <person name="Oguchi A."/>
            <person name="Fukui S."/>
            <person name="Takahashi M."/>
            <person name="Yashiro I."/>
            <person name="Hosoyama A."/>
            <person name="Sekiguchi Y."/>
            <person name="Hanada S."/>
            <person name="Fujita N."/>
        </authorList>
    </citation>
    <scope>NUCLEOTIDE SEQUENCE [LARGE SCALE GENOMIC DNA]</scope>
    <source>
        <strain evidence="3">DSM 14523 / JCM 11388 / NBRC 100420 / UNI-1</strain>
    </source>
</reference>
<keyword evidence="1" id="KW-0472">Membrane</keyword>